<evidence type="ECO:0000256" key="2">
    <source>
        <dbReference type="SAM" id="Phobius"/>
    </source>
</evidence>
<gene>
    <name evidence="3" type="ORF">D7223_00280</name>
</gene>
<dbReference type="Pfam" id="PF11303">
    <property type="entry name" value="DUF3105"/>
    <property type="match status" value="1"/>
</dbReference>
<feature type="region of interest" description="Disordered" evidence="1">
    <location>
        <begin position="207"/>
        <end position="228"/>
    </location>
</feature>
<accession>A0A3A9ZQ29</accession>
<sequence length="228" mass="24041">MWGQVAMAKPNRSGARPKPRRPVAKAVAGGRSPALIATFVAVGVLAVAIIGYAIYAVTRGDGGQPAGTNIAGLTNYRASDPKMLTRNHVRGAVAYPVSPPVGGDHNPIWQDCIGDVYPAAIANENAVHSLEHGAVWITYRPDLPADQIETLAGKVRGTPYLFMSPFPGLDRPISLQAWGYQLKLDTATDPRVDQFIKDFRIKAAPEPGAPCSNGVTATGTTPHNTPGG</sequence>
<keyword evidence="2" id="KW-0812">Transmembrane</keyword>
<evidence type="ECO:0000256" key="1">
    <source>
        <dbReference type="SAM" id="MobiDB-lite"/>
    </source>
</evidence>
<keyword evidence="2" id="KW-0472">Membrane</keyword>
<feature type="region of interest" description="Disordered" evidence="1">
    <location>
        <begin position="1"/>
        <end position="22"/>
    </location>
</feature>
<reference evidence="3 4" key="1">
    <citation type="journal article" date="2004" name="Syst. Appl. Microbiol.">
        <title>Cryptoendolithic actinomycetes from antarctic sandstone rock samples: Micromonospora endolithica sp. nov. and two isolates related to Micromonospora coerulea Jensen 1932.</title>
        <authorList>
            <person name="Hirsch P."/>
            <person name="Mevs U."/>
            <person name="Kroppenstedt R.M."/>
            <person name="Schumann P."/>
            <person name="Stackebrandt E."/>
        </authorList>
    </citation>
    <scope>NUCLEOTIDE SEQUENCE [LARGE SCALE GENOMIC DNA]</scope>
    <source>
        <strain evidence="3 4">JCM 12677</strain>
    </source>
</reference>
<comment type="caution">
    <text evidence="3">The sequence shown here is derived from an EMBL/GenBank/DDBJ whole genome shotgun (WGS) entry which is preliminary data.</text>
</comment>
<evidence type="ECO:0000313" key="3">
    <source>
        <dbReference type="EMBL" id="RKN50295.1"/>
    </source>
</evidence>
<feature type="compositionally biased region" description="Polar residues" evidence="1">
    <location>
        <begin position="213"/>
        <end position="228"/>
    </location>
</feature>
<dbReference type="AlphaFoldDB" id="A0A3A9ZQ29"/>
<dbReference type="OrthoDB" id="164831at2"/>
<keyword evidence="2" id="KW-1133">Transmembrane helix</keyword>
<dbReference type="EMBL" id="RBAK01000001">
    <property type="protein sequence ID" value="RKN50295.1"/>
    <property type="molecule type" value="Genomic_DNA"/>
</dbReference>
<name>A0A3A9ZQ29_9ACTN</name>
<feature type="transmembrane region" description="Helical" evidence="2">
    <location>
        <begin position="34"/>
        <end position="55"/>
    </location>
</feature>
<protein>
    <submittedName>
        <fullName evidence="3">DUF3105 domain-containing protein</fullName>
    </submittedName>
</protein>
<evidence type="ECO:0000313" key="4">
    <source>
        <dbReference type="Proteomes" id="UP000281726"/>
    </source>
</evidence>
<dbReference type="Proteomes" id="UP000281726">
    <property type="component" value="Unassembled WGS sequence"/>
</dbReference>
<dbReference type="InterPro" id="IPR021454">
    <property type="entry name" value="DUF3105"/>
</dbReference>
<keyword evidence="4" id="KW-1185">Reference proteome</keyword>
<proteinExistence type="predicted"/>
<organism evidence="3 4">
    <name type="scientific">Micromonospora endolithica</name>
    <dbReference type="NCBI Taxonomy" id="230091"/>
    <lineage>
        <taxon>Bacteria</taxon>
        <taxon>Bacillati</taxon>
        <taxon>Actinomycetota</taxon>
        <taxon>Actinomycetes</taxon>
        <taxon>Micromonosporales</taxon>
        <taxon>Micromonosporaceae</taxon>
        <taxon>Micromonospora</taxon>
    </lineage>
</organism>